<dbReference type="Proteomes" id="UP000197277">
    <property type="component" value="Unassembled WGS sequence"/>
</dbReference>
<dbReference type="AlphaFoldDB" id="A0A246FMY1"/>
<dbReference type="OrthoDB" id="885731at2"/>
<organism evidence="2 3">
    <name type="scientific">Hymenobacter amundsenii</name>
    <dbReference type="NCBI Taxonomy" id="2006685"/>
    <lineage>
        <taxon>Bacteria</taxon>
        <taxon>Pseudomonadati</taxon>
        <taxon>Bacteroidota</taxon>
        <taxon>Cytophagia</taxon>
        <taxon>Cytophagales</taxon>
        <taxon>Hymenobacteraceae</taxon>
        <taxon>Hymenobacter</taxon>
    </lineage>
</organism>
<proteinExistence type="predicted"/>
<dbReference type="RefSeq" id="WP_088464564.1">
    <property type="nucleotide sequence ID" value="NZ_NIRR01000017.1"/>
</dbReference>
<sequence length="97" mass="10650">MSTDKKKASDQPLNQDPAAALDAKNTNLTEEQMKHREELYGYKHDAEGTLDTSERLENAMSGTPSGSATTGPDPDNDITAEEQRINGFNNPIDDNNR</sequence>
<feature type="region of interest" description="Disordered" evidence="1">
    <location>
        <begin position="1"/>
        <end position="97"/>
    </location>
</feature>
<comment type="caution">
    <text evidence="2">The sequence shown here is derived from an EMBL/GenBank/DDBJ whole genome shotgun (WGS) entry which is preliminary data.</text>
</comment>
<dbReference type="EMBL" id="NIRR01000017">
    <property type="protein sequence ID" value="OWP62963.1"/>
    <property type="molecule type" value="Genomic_DNA"/>
</dbReference>
<evidence type="ECO:0000313" key="2">
    <source>
        <dbReference type="EMBL" id="OWP62963.1"/>
    </source>
</evidence>
<protein>
    <submittedName>
        <fullName evidence="2">Uncharacterized protein</fullName>
    </submittedName>
</protein>
<feature type="compositionally biased region" description="Polar residues" evidence="1">
    <location>
        <begin position="60"/>
        <end position="70"/>
    </location>
</feature>
<feature type="compositionally biased region" description="Basic and acidic residues" evidence="1">
    <location>
        <begin position="31"/>
        <end position="57"/>
    </location>
</feature>
<gene>
    <name evidence="2" type="ORF">CDA63_11295</name>
</gene>
<feature type="compositionally biased region" description="Polar residues" evidence="1">
    <location>
        <begin position="86"/>
        <end position="97"/>
    </location>
</feature>
<evidence type="ECO:0000313" key="3">
    <source>
        <dbReference type="Proteomes" id="UP000197277"/>
    </source>
</evidence>
<evidence type="ECO:0000256" key="1">
    <source>
        <dbReference type="SAM" id="MobiDB-lite"/>
    </source>
</evidence>
<reference evidence="2 3" key="1">
    <citation type="submission" date="2017-06" db="EMBL/GenBank/DDBJ databases">
        <title>Hymenobacter amundsenii sp. nov. isolated from regoliths in Antarctica.</title>
        <authorList>
            <person name="Sedlacek I."/>
            <person name="Kralova S."/>
            <person name="Pantucek R."/>
            <person name="Svec P."/>
            <person name="Holochova P."/>
            <person name="Stankova E."/>
            <person name="Vrbovska V."/>
            <person name="Busse H.-J."/>
        </authorList>
    </citation>
    <scope>NUCLEOTIDE SEQUENCE [LARGE SCALE GENOMIC DNA]</scope>
    <source>
        <strain evidence="2 3">CCM 8682</strain>
    </source>
</reference>
<name>A0A246FMY1_9BACT</name>
<keyword evidence="3" id="KW-1185">Reference proteome</keyword>
<accession>A0A246FMY1</accession>